<feature type="region of interest" description="Disordered" evidence="1">
    <location>
        <begin position="37"/>
        <end position="80"/>
    </location>
</feature>
<dbReference type="Proteomes" id="UP000325313">
    <property type="component" value="Unassembled WGS sequence"/>
</dbReference>
<comment type="caution">
    <text evidence="2">The sequence shown here is derived from an EMBL/GenBank/DDBJ whole genome shotgun (WGS) entry which is preliminary data.</text>
</comment>
<sequence>MHLTAQEELSSTESWWLYKQAGLSLDISTRKELYHHHSSTASSTRPQPLTKTTHLNRTNMDPRESLSADEQPGPGVQLVEESPEPHLNIERDEEPAALATPQPPHAEHAEDANRNQLPEASSADINEEGVAQLRGIEADPAVADVAPEHVRHLRAVPEGEARPLRVPAAPALPQAWPSMHTLTPEQRTIILNFIAATQALWPEIIINPARVIPNRNTLIPAFTDSADALHSIMSTLPQDIHDMIHEVSSEAIQHIGSLIQLLNQIPNAGDRAASRQNVVPLLDSLLNTNLQSLGSDVPQHDSTRCTVCFEDYEESDGIVVLPCHPTHHFHRTCIHFGSRTSHLPQLQSPDSLPEPTQPSPSVSPLVAWPHP</sequence>
<evidence type="ECO:0000256" key="1">
    <source>
        <dbReference type="SAM" id="MobiDB-lite"/>
    </source>
</evidence>
<evidence type="ECO:0000313" key="2">
    <source>
        <dbReference type="EMBL" id="KAA1128453.1"/>
    </source>
</evidence>
<reference evidence="2 3" key="1">
    <citation type="submission" date="2019-05" db="EMBL/GenBank/DDBJ databases">
        <title>Emergence of the Ug99 lineage of the wheat stem rust pathogen through somatic hybridization.</title>
        <authorList>
            <person name="Li F."/>
            <person name="Upadhyaya N.M."/>
            <person name="Sperschneider J."/>
            <person name="Matny O."/>
            <person name="Nguyen-Phuc H."/>
            <person name="Mago R."/>
            <person name="Raley C."/>
            <person name="Miller M.E."/>
            <person name="Silverstein K.A.T."/>
            <person name="Henningsen E."/>
            <person name="Hirsch C.D."/>
            <person name="Visser B."/>
            <person name="Pretorius Z.A."/>
            <person name="Steffenson B.J."/>
            <person name="Schwessinger B."/>
            <person name="Dodds P.N."/>
            <person name="Figueroa M."/>
        </authorList>
    </citation>
    <scope>NUCLEOTIDE SEQUENCE [LARGE SCALE GENOMIC DNA]</scope>
    <source>
        <strain evidence="2 3">Ug99</strain>
    </source>
</reference>
<dbReference type="AlphaFoldDB" id="A0A5B0RU86"/>
<accession>A0A5B0RU86</accession>
<dbReference type="Gene3D" id="3.30.40.10">
    <property type="entry name" value="Zinc/RING finger domain, C3HC4 (zinc finger)"/>
    <property type="match status" value="1"/>
</dbReference>
<feature type="compositionally biased region" description="Polar residues" evidence="1">
    <location>
        <begin position="39"/>
        <end position="59"/>
    </location>
</feature>
<organism evidence="2 3">
    <name type="scientific">Puccinia graminis f. sp. tritici</name>
    <dbReference type="NCBI Taxonomy" id="56615"/>
    <lineage>
        <taxon>Eukaryota</taxon>
        <taxon>Fungi</taxon>
        <taxon>Dikarya</taxon>
        <taxon>Basidiomycota</taxon>
        <taxon>Pucciniomycotina</taxon>
        <taxon>Pucciniomycetes</taxon>
        <taxon>Pucciniales</taxon>
        <taxon>Pucciniaceae</taxon>
        <taxon>Puccinia</taxon>
    </lineage>
</organism>
<evidence type="ECO:0000313" key="3">
    <source>
        <dbReference type="Proteomes" id="UP000325313"/>
    </source>
</evidence>
<dbReference type="SUPFAM" id="SSF57850">
    <property type="entry name" value="RING/U-box"/>
    <property type="match status" value="1"/>
</dbReference>
<dbReference type="InterPro" id="IPR013083">
    <property type="entry name" value="Znf_RING/FYVE/PHD"/>
</dbReference>
<protein>
    <recommendedName>
        <fullName evidence="4">RING-type domain-containing protein</fullName>
    </recommendedName>
</protein>
<proteinExistence type="predicted"/>
<name>A0A5B0RU86_PUCGR</name>
<evidence type="ECO:0008006" key="4">
    <source>
        <dbReference type="Google" id="ProtNLM"/>
    </source>
</evidence>
<gene>
    <name evidence="2" type="ORF">PGTUg99_008683</name>
</gene>
<feature type="region of interest" description="Disordered" evidence="1">
    <location>
        <begin position="344"/>
        <end position="371"/>
    </location>
</feature>
<dbReference type="EMBL" id="VDEP01000141">
    <property type="protein sequence ID" value="KAA1128453.1"/>
    <property type="molecule type" value="Genomic_DNA"/>
</dbReference>